<gene>
    <name evidence="2" type="ORF">SAMEA4504048_01576</name>
</gene>
<evidence type="ECO:0000313" key="2">
    <source>
        <dbReference type="EMBL" id="SNV42708.1"/>
    </source>
</evidence>
<dbReference type="Proteomes" id="UP000215144">
    <property type="component" value="Chromosome 1"/>
</dbReference>
<reference evidence="2 3" key="1">
    <citation type="submission" date="2017-06" db="EMBL/GenBank/DDBJ databases">
        <authorList>
            <consortium name="Pathogen Informatics"/>
        </authorList>
    </citation>
    <scope>NUCLEOTIDE SEQUENCE [LARGE SCALE GENOMIC DNA]</scope>
    <source>
        <strain evidence="2 3">NCTC11291</strain>
    </source>
</reference>
<dbReference type="KEGG" id="saco:SAME_01576"/>
<dbReference type="AlphaFoldDB" id="A0A239X9I7"/>
<accession>A0A239X9I7</accession>
<name>A0A239X9I7_STRAI</name>
<sequence length="160" mass="19266">MDKAEYMLTNYHQLKEDLEILEYRLRNFKPVTENEVISSLVFQRSDEPKVTTTPTNQRSEMIALSFREQMVQENEEQIADLTQRYLRLAKELEVFEMAVRFLKGELAEFAQELMKPNCNWDLIMREFHISRGTVYNWRQKVLDHIRQVYIKIGHSLEMNF</sequence>
<dbReference type="OrthoDB" id="2223211at2"/>
<evidence type="ECO:0000256" key="1">
    <source>
        <dbReference type="SAM" id="Coils"/>
    </source>
</evidence>
<proteinExistence type="predicted"/>
<protein>
    <submittedName>
        <fullName evidence="2">Uncharacterized phage protein</fullName>
    </submittedName>
</protein>
<organism evidence="2 3">
    <name type="scientific">Streptococcus acidominimus</name>
    <dbReference type="NCBI Taxonomy" id="1326"/>
    <lineage>
        <taxon>Bacteria</taxon>
        <taxon>Bacillati</taxon>
        <taxon>Bacillota</taxon>
        <taxon>Bacilli</taxon>
        <taxon>Lactobacillales</taxon>
        <taxon>Streptococcaceae</taxon>
        <taxon>Streptococcus</taxon>
    </lineage>
</organism>
<keyword evidence="1" id="KW-0175">Coiled coil</keyword>
<feature type="coiled-coil region" evidence="1">
    <location>
        <begin position="64"/>
        <end position="91"/>
    </location>
</feature>
<dbReference type="EMBL" id="LT906454">
    <property type="protein sequence ID" value="SNV42708.1"/>
    <property type="molecule type" value="Genomic_DNA"/>
</dbReference>
<evidence type="ECO:0000313" key="3">
    <source>
        <dbReference type="Proteomes" id="UP000215144"/>
    </source>
</evidence>
<dbReference type="RefSeq" id="WP_017770785.1">
    <property type="nucleotide sequence ID" value="NZ_LT906454.1"/>
</dbReference>